<dbReference type="STRING" id="388413.ALPR1_07790"/>
<keyword evidence="1" id="KW-0805">Transcription regulation</keyword>
<keyword evidence="3" id="KW-0804">Transcription</keyword>
<protein>
    <submittedName>
        <fullName evidence="5">Transcriptional regulator, AraC family</fullName>
    </submittedName>
</protein>
<dbReference type="EMBL" id="CM001023">
    <property type="protein sequence ID" value="EAZ80810.1"/>
    <property type="molecule type" value="Genomic_DNA"/>
</dbReference>
<dbReference type="PROSITE" id="PS01124">
    <property type="entry name" value="HTH_ARAC_FAMILY_2"/>
    <property type="match status" value="1"/>
</dbReference>
<keyword evidence="6" id="KW-1185">Reference proteome</keyword>
<dbReference type="Proteomes" id="UP000003919">
    <property type="component" value="Chromosome"/>
</dbReference>
<evidence type="ECO:0000313" key="5">
    <source>
        <dbReference type="EMBL" id="EAZ80810.1"/>
    </source>
</evidence>
<organism evidence="5 6">
    <name type="scientific">Algoriphagus machipongonensis</name>
    <dbReference type="NCBI Taxonomy" id="388413"/>
    <lineage>
        <taxon>Bacteria</taxon>
        <taxon>Pseudomonadati</taxon>
        <taxon>Bacteroidota</taxon>
        <taxon>Cytophagia</taxon>
        <taxon>Cytophagales</taxon>
        <taxon>Cyclobacteriaceae</taxon>
        <taxon>Algoriphagus</taxon>
    </lineage>
</organism>
<gene>
    <name evidence="5" type="ORF">ALPR1_07790</name>
</gene>
<evidence type="ECO:0000313" key="6">
    <source>
        <dbReference type="Proteomes" id="UP000003919"/>
    </source>
</evidence>
<dbReference type="PANTHER" id="PTHR43280:SF2">
    <property type="entry name" value="HTH-TYPE TRANSCRIPTIONAL REGULATOR EXSA"/>
    <property type="match status" value="1"/>
</dbReference>
<dbReference type="GO" id="GO:0043565">
    <property type="term" value="F:sequence-specific DNA binding"/>
    <property type="evidence" value="ECO:0007669"/>
    <property type="project" value="InterPro"/>
</dbReference>
<dbReference type="Pfam" id="PF22200">
    <property type="entry name" value="ExsA_N"/>
    <property type="match status" value="1"/>
</dbReference>
<evidence type="ECO:0000256" key="1">
    <source>
        <dbReference type="ARBA" id="ARBA00023015"/>
    </source>
</evidence>
<evidence type="ECO:0000256" key="3">
    <source>
        <dbReference type="ARBA" id="ARBA00023163"/>
    </source>
</evidence>
<evidence type="ECO:0000256" key="2">
    <source>
        <dbReference type="ARBA" id="ARBA00023125"/>
    </source>
</evidence>
<dbReference type="GO" id="GO:0003700">
    <property type="term" value="F:DNA-binding transcription factor activity"/>
    <property type="evidence" value="ECO:0007669"/>
    <property type="project" value="InterPro"/>
</dbReference>
<dbReference type="PANTHER" id="PTHR43280">
    <property type="entry name" value="ARAC-FAMILY TRANSCRIPTIONAL REGULATOR"/>
    <property type="match status" value="1"/>
</dbReference>
<dbReference type="InterPro" id="IPR054015">
    <property type="entry name" value="ExsA-like_N"/>
</dbReference>
<comment type="caution">
    <text evidence="5">The sequence shown here is derived from an EMBL/GenBank/DDBJ whole genome shotgun (WGS) entry which is preliminary data.</text>
</comment>
<feature type="domain" description="HTH araC/xylS-type" evidence="4">
    <location>
        <begin position="179"/>
        <end position="277"/>
    </location>
</feature>
<dbReference type="InterPro" id="IPR020449">
    <property type="entry name" value="Tscrpt_reg_AraC-type_HTH"/>
</dbReference>
<dbReference type="RefSeq" id="WP_008199620.1">
    <property type="nucleotide sequence ID" value="NZ_CM001023.1"/>
</dbReference>
<dbReference type="AlphaFoldDB" id="A3HZX4"/>
<accession>A3HZX4</accession>
<evidence type="ECO:0000259" key="4">
    <source>
        <dbReference type="PROSITE" id="PS01124"/>
    </source>
</evidence>
<dbReference type="InterPro" id="IPR009057">
    <property type="entry name" value="Homeodomain-like_sf"/>
</dbReference>
<proteinExistence type="predicted"/>
<name>A3HZX4_9BACT</name>
<dbReference type="HOGENOM" id="CLU_073843_1_0_10"/>
<dbReference type="SUPFAM" id="SSF46689">
    <property type="entry name" value="Homeodomain-like"/>
    <property type="match status" value="2"/>
</dbReference>
<dbReference type="PRINTS" id="PR00032">
    <property type="entry name" value="HTHARAC"/>
</dbReference>
<keyword evidence="2" id="KW-0238">DNA-binding</keyword>
<dbReference type="eggNOG" id="COG2207">
    <property type="taxonomic scope" value="Bacteria"/>
</dbReference>
<dbReference type="OrthoDB" id="4480133at2"/>
<dbReference type="EMBL" id="AAXU02000001">
    <property type="protein sequence ID" value="EAZ80810.1"/>
    <property type="molecule type" value="Genomic_DNA"/>
</dbReference>
<sequence>MVKNRQHIELNGKTIIEKLQVLPPLRQSPVFQNEACFLYFSEGGSQISAPTEQVQINEGESVLLKCGTYFADLIENSQTGICEVFVVHFFPEILQQIFHEEVEVFQKNSTSNQYTYRISQKNVIDHFIQSLDFYFENPKMASQEILYLKVKELVLLLLQTEAAASIMDLYSHLFTPQKASISEVMATHLFSNLTLEQLASLAGQSLSTFKREFKKHFGDSPANYIRNKRMAKAADLLAYSSYSINEISFQIGYEDSSYFSRAFQQKFEVLPSDYRKSHQQKEI</sequence>
<reference evidence="5 6" key="1">
    <citation type="journal article" date="2011" name="J. Bacteriol.">
        <title>Complete genome sequence of Algoriphagus sp. PR1, bacterial prey of a colony-forming choanoflagellate.</title>
        <authorList>
            <person name="Alegado R.A."/>
            <person name="Ferriera S."/>
            <person name="Nusbaum C."/>
            <person name="Young S.K."/>
            <person name="Zeng Q."/>
            <person name="Imamovic A."/>
            <person name="Fairclough S.R."/>
            <person name="King N."/>
        </authorList>
    </citation>
    <scope>NUCLEOTIDE SEQUENCE [LARGE SCALE GENOMIC DNA]</scope>
    <source>
        <strain evidence="5 6">PR1</strain>
    </source>
</reference>
<dbReference type="InterPro" id="IPR018060">
    <property type="entry name" value="HTH_AraC"/>
</dbReference>
<dbReference type="Pfam" id="PF12833">
    <property type="entry name" value="HTH_18"/>
    <property type="match status" value="1"/>
</dbReference>
<dbReference type="PROSITE" id="PS00041">
    <property type="entry name" value="HTH_ARAC_FAMILY_1"/>
    <property type="match status" value="1"/>
</dbReference>
<dbReference type="Gene3D" id="1.10.10.60">
    <property type="entry name" value="Homeodomain-like"/>
    <property type="match status" value="2"/>
</dbReference>
<dbReference type="InterPro" id="IPR018062">
    <property type="entry name" value="HTH_AraC-typ_CS"/>
</dbReference>
<dbReference type="SMART" id="SM00342">
    <property type="entry name" value="HTH_ARAC"/>
    <property type="match status" value="1"/>
</dbReference>